<sequence>MIPRTSLKRYGVLRDSLLRMEAAFVTRRTFVSSLAFRNTSSPSQAPKVFQGASFAQPKETQPKEQKNVLSPEVPQEDIDDFNITKLVHGKTDMRIAIAKRASDKLTKIARDENNPNAALRISVESGGCHGFQYNLSLTDLKKELKEDEEDVLVFKRDENDSIAQVVINESSLQILQDSKIDFTKELIGSSFKVVDSPYTSTACGCGASFDFDFEKLAQKKSHGEN</sequence>
<dbReference type="PANTHER" id="PTHR43011:SF1">
    <property type="entry name" value="IRON-SULFUR CLUSTER ASSEMBLY 2 HOMOLOG, MITOCHONDRIAL"/>
    <property type="match status" value="1"/>
</dbReference>
<keyword evidence="4" id="KW-1185">Reference proteome</keyword>
<dbReference type="Proteomes" id="UP000005222">
    <property type="component" value="Chromosome J"/>
</dbReference>
<evidence type="ECO:0000256" key="1">
    <source>
        <dbReference type="ARBA" id="ARBA00006718"/>
    </source>
</evidence>
<name>G8YCY4_PICSO</name>
<dbReference type="EMBL" id="FO082050">
    <property type="protein sequence ID" value="CCE82815.1"/>
    <property type="molecule type" value="Genomic_DNA"/>
</dbReference>
<dbReference type="InterPro" id="IPR035903">
    <property type="entry name" value="HesB-like_dom_sf"/>
</dbReference>
<dbReference type="InParanoid" id="G8YCY4"/>
<dbReference type="Pfam" id="PF01521">
    <property type="entry name" value="Fe-S_biosyn"/>
    <property type="match status" value="1"/>
</dbReference>
<dbReference type="FunCoup" id="G8YCY4">
    <property type="interactions" value="466"/>
</dbReference>
<organism evidence="3 4">
    <name type="scientific">Pichia sorbitophila (strain ATCC MYA-4447 / BCRC 22081 / CBS 7064 / NBRC 10061 / NRRL Y-12695)</name>
    <name type="common">Hybrid yeast</name>
    <dbReference type="NCBI Taxonomy" id="559304"/>
    <lineage>
        <taxon>Eukaryota</taxon>
        <taxon>Fungi</taxon>
        <taxon>Dikarya</taxon>
        <taxon>Ascomycota</taxon>
        <taxon>Saccharomycotina</taxon>
        <taxon>Pichiomycetes</taxon>
        <taxon>Debaryomycetaceae</taxon>
        <taxon>Millerozyma</taxon>
    </lineage>
</organism>
<dbReference type="Gene3D" id="2.60.300.12">
    <property type="entry name" value="HesB-like domain"/>
    <property type="match status" value="1"/>
</dbReference>
<comment type="similarity">
    <text evidence="1">Belongs to the HesB/IscA family.</text>
</comment>
<dbReference type="GO" id="GO:0051539">
    <property type="term" value="F:4 iron, 4 sulfur cluster binding"/>
    <property type="evidence" value="ECO:0007669"/>
    <property type="project" value="TreeGrafter"/>
</dbReference>
<dbReference type="FunFam" id="2.60.300.12:FF:000011">
    <property type="entry name" value="Iron-sulfur assembly protein 2"/>
    <property type="match status" value="1"/>
</dbReference>
<evidence type="ECO:0000259" key="2">
    <source>
        <dbReference type="Pfam" id="PF01521"/>
    </source>
</evidence>
<dbReference type="AlphaFoldDB" id="G8YCY4"/>
<dbReference type="SUPFAM" id="SSF89360">
    <property type="entry name" value="HesB-like domain"/>
    <property type="match status" value="1"/>
</dbReference>
<evidence type="ECO:0000313" key="3">
    <source>
        <dbReference type="EMBL" id="CCE82815.1"/>
    </source>
</evidence>
<dbReference type="eggNOG" id="KOG1119">
    <property type="taxonomic scope" value="Eukaryota"/>
</dbReference>
<proteinExistence type="inferred from homology"/>
<dbReference type="GO" id="GO:0051537">
    <property type="term" value="F:2 iron, 2 sulfur cluster binding"/>
    <property type="evidence" value="ECO:0007669"/>
    <property type="project" value="TreeGrafter"/>
</dbReference>
<dbReference type="GO" id="GO:0005506">
    <property type="term" value="F:iron ion binding"/>
    <property type="evidence" value="ECO:0007669"/>
    <property type="project" value="TreeGrafter"/>
</dbReference>
<reference evidence="3 4" key="1">
    <citation type="journal article" date="2012" name="G3 (Bethesda)">
        <title>Pichia sorbitophila, an interspecies yeast hybrid reveals early steps of genome resolution following polyploidization.</title>
        <authorList>
            <person name="Leh Louis V."/>
            <person name="Despons L."/>
            <person name="Friedrich A."/>
            <person name="Martin T."/>
            <person name="Durrens P."/>
            <person name="Casaregola S."/>
            <person name="Neuveglise C."/>
            <person name="Fairhead C."/>
            <person name="Marck C."/>
            <person name="Cruz J.A."/>
            <person name="Straub M.L."/>
            <person name="Kugler V."/>
            <person name="Sacerdot C."/>
            <person name="Uzunov Z."/>
            <person name="Thierry A."/>
            <person name="Weiss S."/>
            <person name="Bleykasten C."/>
            <person name="De Montigny J."/>
            <person name="Jacques N."/>
            <person name="Jung P."/>
            <person name="Lemaire M."/>
            <person name="Mallet S."/>
            <person name="Morel G."/>
            <person name="Richard G.F."/>
            <person name="Sarkar A."/>
            <person name="Savel G."/>
            <person name="Schacherer J."/>
            <person name="Seret M.L."/>
            <person name="Talla E."/>
            <person name="Samson G."/>
            <person name="Jubin C."/>
            <person name="Poulain J."/>
            <person name="Vacherie B."/>
            <person name="Barbe V."/>
            <person name="Pelletier E."/>
            <person name="Sherman D.J."/>
            <person name="Westhof E."/>
            <person name="Weissenbach J."/>
            <person name="Baret P.V."/>
            <person name="Wincker P."/>
            <person name="Gaillardin C."/>
            <person name="Dujon B."/>
            <person name="Souciet J.L."/>
        </authorList>
    </citation>
    <scope>NUCLEOTIDE SEQUENCE [LARGE SCALE GENOMIC DNA]</scope>
    <source>
        <strain evidence="4">ATCC MYA-4447 / BCRC 22081 / CBS 7064 / NBRC 10061 / NRRL Y-12695</strain>
    </source>
</reference>
<dbReference type="GO" id="GO:0016226">
    <property type="term" value="P:iron-sulfur cluster assembly"/>
    <property type="evidence" value="ECO:0007669"/>
    <property type="project" value="InterPro"/>
</dbReference>
<dbReference type="InterPro" id="IPR000361">
    <property type="entry name" value="ATAP_core_dom"/>
</dbReference>
<evidence type="ECO:0000313" key="4">
    <source>
        <dbReference type="Proteomes" id="UP000005222"/>
    </source>
</evidence>
<dbReference type="InterPro" id="IPR016092">
    <property type="entry name" value="ATAP"/>
</dbReference>
<dbReference type="GO" id="GO:0005739">
    <property type="term" value="C:mitochondrion"/>
    <property type="evidence" value="ECO:0007669"/>
    <property type="project" value="TreeGrafter"/>
</dbReference>
<dbReference type="NCBIfam" id="TIGR00049">
    <property type="entry name" value="iron-sulfur cluster assembly accessory protein"/>
    <property type="match status" value="1"/>
</dbReference>
<dbReference type="HOGENOM" id="CLU_069054_1_0_1"/>
<dbReference type="PANTHER" id="PTHR43011">
    <property type="entry name" value="IRON-SULFUR CLUSTER ASSEMBLY 2 HOMOLOG, MITOCHONDRIAL"/>
    <property type="match status" value="1"/>
</dbReference>
<accession>G8YCY4</accession>
<dbReference type="OrthoDB" id="1938621at2759"/>
<gene>
    <name evidence="3" type="primary">Piso0_002565</name>
    <name evidence="3" type="ORF">GNLVRS01_PISO0J14749g</name>
</gene>
<feature type="domain" description="Core" evidence="2">
    <location>
        <begin position="93"/>
        <end position="206"/>
    </location>
</feature>
<protein>
    <submittedName>
        <fullName evidence="3">Piso0_002565 protein</fullName>
    </submittedName>
</protein>
<dbReference type="STRING" id="559304.G8YCY4"/>